<organism evidence="8 9">
    <name type="scientific">Diplocarpon coronariae</name>
    <dbReference type="NCBI Taxonomy" id="2795749"/>
    <lineage>
        <taxon>Eukaryota</taxon>
        <taxon>Fungi</taxon>
        <taxon>Dikarya</taxon>
        <taxon>Ascomycota</taxon>
        <taxon>Pezizomycotina</taxon>
        <taxon>Leotiomycetes</taxon>
        <taxon>Helotiales</taxon>
        <taxon>Drepanopezizaceae</taxon>
        <taxon>Diplocarpon</taxon>
    </lineage>
</organism>
<feature type="transmembrane region" description="Helical" evidence="6">
    <location>
        <begin position="193"/>
        <end position="214"/>
    </location>
</feature>
<evidence type="ECO:0000256" key="5">
    <source>
        <dbReference type="SAM" id="MobiDB-lite"/>
    </source>
</evidence>
<evidence type="ECO:0000313" key="8">
    <source>
        <dbReference type="EMBL" id="OWP04376.1"/>
    </source>
</evidence>
<sequence>MAEASGKQHVVEMPVANPPEEPHLPIMHLDPSARTPAERSAREDTELARMRTNNYTAASSYRQQSPSRSLISKAPETLLECLTYNTKAFWRRQISVTVAHSTCRDHLALERTFLGYLRTSLALSMLGTIVAQLFRIQHAPVPNSQFGFFVLGKPLAFICQGTAIYVMLIGAFRTWRLQNAIVRGKAITGGYEFVALAGGILIILILFTVLLVAVDITKEI</sequence>
<feature type="region of interest" description="Disordered" evidence="5">
    <location>
        <begin position="1"/>
        <end position="48"/>
    </location>
</feature>
<feature type="transmembrane region" description="Helical" evidence="6">
    <location>
        <begin position="154"/>
        <end position="172"/>
    </location>
</feature>
<evidence type="ECO:0000256" key="2">
    <source>
        <dbReference type="ARBA" id="ARBA00022692"/>
    </source>
</evidence>
<comment type="caution">
    <text evidence="8">The sequence shown here is derived from an EMBL/GenBank/DDBJ whole genome shotgun (WGS) entry which is preliminary data.</text>
</comment>
<dbReference type="PANTHER" id="PTHR34187:SF1">
    <property type="entry name" value="DUF202 DOMAIN-CONTAINING PROTEIN"/>
    <property type="match status" value="1"/>
</dbReference>
<feature type="transmembrane region" description="Helical" evidence="6">
    <location>
        <begin position="113"/>
        <end position="134"/>
    </location>
</feature>
<evidence type="ECO:0000259" key="7">
    <source>
        <dbReference type="Pfam" id="PF02656"/>
    </source>
</evidence>
<comment type="subcellular location">
    <subcellularLocation>
        <location evidence="1">Endomembrane system</location>
        <topology evidence="1">Multi-pass membrane protein</topology>
    </subcellularLocation>
</comment>
<evidence type="ECO:0000256" key="3">
    <source>
        <dbReference type="ARBA" id="ARBA00022989"/>
    </source>
</evidence>
<dbReference type="Pfam" id="PF02656">
    <property type="entry name" value="DUF202"/>
    <property type="match status" value="1"/>
</dbReference>
<name>A0A218ZB18_9HELO</name>
<evidence type="ECO:0000256" key="1">
    <source>
        <dbReference type="ARBA" id="ARBA00004127"/>
    </source>
</evidence>
<evidence type="ECO:0000256" key="4">
    <source>
        <dbReference type="ARBA" id="ARBA00023136"/>
    </source>
</evidence>
<dbReference type="OrthoDB" id="199599at2759"/>
<keyword evidence="2 6" id="KW-0812">Transmembrane</keyword>
<proteinExistence type="predicted"/>
<dbReference type="PANTHER" id="PTHR34187">
    <property type="entry name" value="FGR18P"/>
    <property type="match status" value="1"/>
</dbReference>
<dbReference type="AlphaFoldDB" id="A0A218ZB18"/>
<dbReference type="InterPro" id="IPR003807">
    <property type="entry name" value="DUF202"/>
</dbReference>
<keyword evidence="4 6" id="KW-0472">Membrane</keyword>
<keyword evidence="9" id="KW-1185">Reference proteome</keyword>
<feature type="compositionally biased region" description="Basic and acidic residues" evidence="5">
    <location>
        <begin position="36"/>
        <end position="48"/>
    </location>
</feature>
<accession>A0A218ZB18</accession>
<evidence type="ECO:0000313" key="9">
    <source>
        <dbReference type="Proteomes" id="UP000242519"/>
    </source>
</evidence>
<evidence type="ECO:0000256" key="6">
    <source>
        <dbReference type="SAM" id="Phobius"/>
    </source>
</evidence>
<feature type="domain" description="DUF202" evidence="7">
    <location>
        <begin position="104"/>
        <end position="179"/>
    </location>
</feature>
<dbReference type="STRING" id="503106.A0A218ZB18"/>
<dbReference type="Proteomes" id="UP000242519">
    <property type="component" value="Unassembled WGS sequence"/>
</dbReference>
<dbReference type="EMBL" id="MZNU01000108">
    <property type="protein sequence ID" value="OWP04376.1"/>
    <property type="molecule type" value="Genomic_DNA"/>
</dbReference>
<gene>
    <name evidence="8" type="ORF">B2J93_7919</name>
</gene>
<dbReference type="InterPro" id="IPR052053">
    <property type="entry name" value="IM_YidH-like"/>
</dbReference>
<keyword evidence="3 6" id="KW-1133">Transmembrane helix</keyword>
<reference evidence="8 9" key="1">
    <citation type="submission" date="2017-04" db="EMBL/GenBank/DDBJ databases">
        <title>Draft genome sequence of Marssonina coronaria NL1: causal agent of apple blotch.</title>
        <authorList>
            <person name="Cheng Q."/>
        </authorList>
    </citation>
    <scope>NUCLEOTIDE SEQUENCE [LARGE SCALE GENOMIC DNA]</scope>
    <source>
        <strain evidence="8 9">NL1</strain>
    </source>
</reference>
<dbReference type="InParanoid" id="A0A218ZB18"/>
<protein>
    <recommendedName>
        <fullName evidence="7">DUF202 domain-containing protein</fullName>
    </recommendedName>
</protein>
<dbReference type="GO" id="GO:0012505">
    <property type="term" value="C:endomembrane system"/>
    <property type="evidence" value="ECO:0007669"/>
    <property type="project" value="UniProtKB-SubCell"/>
</dbReference>